<dbReference type="PANTHER" id="PTHR43981:SF2">
    <property type="entry name" value="ENOYL-[ACYL-CARRIER-PROTEIN] REDUCTASE, MITOCHONDRIAL"/>
    <property type="match status" value="1"/>
</dbReference>
<dbReference type="RefSeq" id="WP_209356968.1">
    <property type="nucleotide sequence ID" value="NZ_CP060010.1"/>
</dbReference>
<dbReference type="Gene3D" id="3.40.50.720">
    <property type="entry name" value="NAD(P)-binding Rossmann-like Domain"/>
    <property type="match status" value="1"/>
</dbReference>
<evidence type="ECO:0000256" key="4">
    <source>
        <dbReference type="ARBA" id="ARBA00023002"/>
    </source>
</evidence>
<keyword evidence="2" id="KW-0521">NADP</keyword>
<accession>A0A975I7U5</accession>
<proteinExistence type="inferred from homology"/>
<evidence type="ECO:0000313" key="6">
    <source>
        <dbReference type="EMBL" id="QTN36265.1"/>
    </source>
</evidence>
<reference evidence="6" key="1">
    <citation type="submission" date="2020-07" db="EMBL/GenBank/DDBJ databases">
        <title>Genome sequences of bacteria associated with the marine, planktonic diatom Thalassiosira profunda strain ECT2AJA-044.</title>
        <authorList>
            <person name="Gargas C.B."/>
            <person name="Roberts W.R."/>
            <person name="Alverson A.J."/>
        </authorList>
    </citation>
    <scope>NUCLEOTIDE SEQUENCE</scope>
    <source>
        <strain evidence="6">ECT2AJA-044</strain>
    </source>
</reference>
<gene>
    <name evidence="6" type="ORF">HZ995_01710</name>
</gene>
<organism evidence="6 7">
    <name type="scientific">Cognatishimia activa</name>
    <dbReference type="NCBI Taxonomy" id="1715691"/>
    <lineage>
        <taxon>Bacteria</taxon>
        <taxon>Pseudomonadati</taxon>
        <taxon>Pseudomonadota</taxon>
        <taxon>Alphaproteobacteria</taxon>
        <taxon>Rhodobacterales</taxon>
        <taxon>Paracoccaceae</taxon>
        <taxon>Cognatishimia</taxon>
    </lineage>
</organism>
<dbReference type="InterPro" id="IPR011032">
    <property type="entry name" value="GroES-like_sf"/>
</dbReference>
<dbReference type="GO" id="GO:0016491">
    <property type="term" value="F:oxidoreductase activity"/>
    <property type="evidence" value="ECO:0007669"/>
    <property type="project" value="UniProtKB-KW"/>
</dbReference>
<keyword evidence="3" id="KW-0809">Transit peptide</keyword>
<feature type="domain" description="Alcohol dehydrogenase-like N-terminal" evidence="5">
    <location>
        <begin position="35"/>
        <end position="84"/>
    </location>
</feature>
<dbReference type="KEGG" id="cact:HZ995_01710"/>
<dbReference type="CDD" id="cd05282">
    <property type="entry name" value="ETR_like"/>
    <property type="match status" value="1"/>
</dbReference>
<dbReference type="InterPro" id="IPR036291">
    <property type="entry name" value="NAD(P)-bd_dom_sf"/>
</dbReference>
<evidence type="ECO:0000256" key="2">
    <source>
        <dbReference type="ARBA" id="ARBA00022857"/>
    </source>
</evidence>
<evidence type="ECO:0000256" key="1">
    <source>
        <dbReference type="ARBA" id="ARBA00010371"/>
    </source>
</evidence>
<dbReference type="SUPFAM" id="SSF50129">
    <property type="entry name" value="GroES-like"/>
    <property type="match status" value="1"/>
</dbReference>
<evidence type="ECO:0000313" key="7">
    <source>
        <dbReference type="Proteomes" id="UP000665026"/>
    </source>
</evidence>
<evidence type="ECO:0000259" key="5">
    <source>
        <dbReference type="Pfam" id="PF08240"/>
    </source>
</evidence>
<name>A0A975I7U5_9RHOB</name>
<dbReference type="AlphaFoldDB" id="A0A975I7U5"/>
<dbReference type="Pfam" id="PF08240">
    <property type="entry name" value="ADH_N"/>
    <property type="match status" value="1"/>
</dbReference>
<dbReference type="Gene3D" id="3.90.180.10">
    <property type="entry name" value="Medium-chain alcohol dehydrogenases, catalytic domain"/>
    <property type="match status" value="1"/>
</dbReference>
<comment type="similarity">
    <text evidence="1">Belongs to the zinc-containing alcohol dehydrogenase family. Quinone oxidoreductase subfamily.</text>
</comment>
<dbReference type="GO" id="GO:0006631">
    <property type="term" value="P:fatty acid metabolic process"/>
    <property type="evidence" value="ECO:0007669"/>
    <property type="project" value="TreeGrafter"/>
</dbReference>
<dbReference type="InterPro" id="IPR013154">
    <property type="entry name" value="ADH-like_N"/>
</dbReference>
<dbReference type="Proteomes" id="UP000665026">
    <property type="component" value="Chromosome"/>
</dbReference>
<sequence length="321" mass="35208">MDTSKQTHLALRYAEFGRPQDVLSFERVATEGRDPNKLRVKMLAAPINPSDLIPITGAYKHLITPPMTAGYEGVGEVVEAPEAYQNLIGRLALPLRGDGTWQEIVDCDPSIAVPVPEDVPLEVAARGYINPLTAQYLLREWPAQGKRVVLTGAGSFIASILAQWAREDGASEVIGIYRSPERRAALEAMGVVPVHESDTPLIQSIAASTRLVFDAVGGPLGLSILNAMPDGEFVGYGLLSGQSVFPNAQTRANLRRFHLRDRLKDLSPEAWQVGFQTLWPRLQDTDLPGVEGFAAVHWQAALQAFERPGRLYKPLLRFVEP</sequence>
<dbReference type="EMBL" id="CP060010">
    <property type="protein sequence ID" value="QTN36265.1"/>
    <property type="molecule type" value="Genomic_DNA"/>
</dbReference>
<dbReference type="PANTHER" id="PTHR43981">
    <property type="entry name" value="ENOYL-[ACYL-CARRIER-PROTEIN] REDUCTASE, MITOCHONDRIAL"/>
    <property type="match status" value="1"/>
</dbReference>
<dbReference type="InterPro" id="IPR051034">
    <property type="entry name" value="Mito_Enoyl-ACP_Reductase"/>
</dbReference>
<evidence type="ECO:0000256" key="3">
    <source>
        <dbReference type="ARBA" id="ARBA00022946"/>
    </source>
</evidence>
<dbReference type="SUPFAM" id="SSF51735">
    <property type="entry name" value="NAD(P)-binding Rossmann-fold domains"/>
    <property type="match status" value="1"/>
</dbReference>
<protein>
    <submittedName>
        <fullName evidence="6">Zinc-dependent alcohol dehydrogenase family protein</fullName>
    </submittedName>
</protein>
<keyword evidence="4" id="KW-0560">Oxidoreductase</keyword>